<protein>
    <recommendedName>
        <fullName evidence="4">UBZ4-type domain-containing protein</fullName>
    </recommendedName>
</protein>
<dbReference type="EMBL" id="JAIPUX010000439">
    <property type="protein sequence ID" value="KAH0629919.1"/>
    <property type="molecule type" value="Genomic_DNA"/>
</dbReference>
<feature type="region of interest" description="Disordered" evidence="1">
    <location>
        <begin position="261"/>
        <end position="280"/>
    </location>
</feature>
<dbReference type="InterPro" id="IPR038868">
    <property type="entry name" value="RAP80"/>
</dbReference>
<name>A0ABQ7TJR0_PHRPL</name>
<proteinExistence type="predicted"/>
<feature type="compositionally biased region" description="Basic and acidic residues" evidence="1">
    <location>
        <begin position="268"/>
        <end position="280"/>
    </location>
</feature>
<comment type="caution">
    <text evidence="2">The sequence shown here is derived from an EMBL/GenBank/DDBJ whole genome shotgun (WGS) entry which is preliminary data.</text>
</comment>
<gene>
    <name evidence="2" type="ORF">JD844_012410</name>
</gene>
<dbReference type="PANTHER" id="PTHR15932">
    <property type="entry name" value="UBIQUITIN INTERACTION MOTIF-CONTAINING PROTEIN 1"/>
    <property type="match status" value="1"/>
</dbReference>
<evidence type="ECO:0000313" key="2">
    <source>
        <dbReference type="EMBL" id="KAH0629919.1"/>
    </source>
</evidence>
<dbReference type="Proteomes" id="UP000826234">
    <property type="component" value="Unassembled WGS sequence"/>
</dbReference>
<sequence length="342" mass="38051">MDNLYRIADPKPNWMIDHPHQNSDIVEGAQYISTFKSSTSPADKEGKKIDMLTKKSYSTSVLGLKVANYVGCMGAYSQHLMEKLALILEHLPEEHKLCAIDLQQEAHGADAEDVAENMSAQSPPAEDPTPCPLCDRRFPISEIELHAMYCNGTGEDTSEDAPVMTRRQREAKNKVASSKETLKSVDIDKHEKCYICKSLVPWKAYQRHVDGCLKSQNISGVLEGRTRLQRAKEEERSEGRLLNMLDQSEHRAVGWRTALDAAVPDTPPRGEDSSMAETDKGAECSRSVWTSFPQAACSDSPIRSFTSISEAKDCLVDFKKQLAIGSGSQKQTKANLRSKKKF</sequence>
<accession>A0ABQ7TJR0</accession>
<dbReference type="Gene3D" id="1.10.287.3160">
    <property type="match status" value="1"/>
</dbReference>
<evidence type="ECO:0000256" key="1">
    <source>
        <dbReference type="SAM" id="MobiDB-lite"/>
    </source>
</evidence>
<reference evidence="2 3" key="1">
    <citation type="journal article" date="2022" name="Gigascience">
        <title>A chromosome-level genome assembly and annotation of the desert horned lizard, Phrynosoma platyrhinos, provides insight into chromosomal rearrangements among reptiles.</title>
        <authorList>
            <person name="Koochekian N."/>
            <person name="Ascanio A."/>
            <person name="Farleigh K."/>
            <person name="Card D.C."/>
            <person name="Schield D.R."/>
            <person name="Castoe T.A."/>
            <person name="Jezkova T."/>
        </authorList>
    </citation>
    <scope>NUCLEOTIDE SEQUENCE [LARGE SCALE GENOMIC DNA]</scope>
    <source>
        <strain evidence="2">NK-2021</strain>
    </source>
</reference>
<evidence type="ECO:0008006" key="4">
    <source>
        <dbReference type="Google" id="ProtNLM"/>
    </source>
</evidence>
<dbReference type="PANTHER" id="PTHR15932:SF2">
    <property type="entry name" value="BRCA1-A COMPLEX SUBUNIT RAP80"/>
    <property type="match status" value="1"/>
</dbReference>
<evidence type="ECO:0000313" key="3">
    <source>
        <dbReference type="Proteomes" id="UP000826234"/>
    </source>
</evidence>
<keyword evidence="3" id="KW-1185">Reference proteome</keyword>
<organism evidence="2 3">
    <name type="scientific">Phrynosoma platyrhinos</name>
    <name type="common">Desert horned lizard</name>
    <dbReference type="NCBI Taxonomy" id="52577"/>
    <lineage>
        <taxon>Eukaryota</taxon>
        <taxon>Metazoa</taxon>
        <taxon>Chordata</taxon>
        <taxon>Craniata</taxon>
        <taxon>Vertebrata</taxon>
        <taxon>Euteleostomi</taxon>
        <taxon>Lepidosauria</taxon>
        <taxon>Squamata</taxon>
        <taxon>Bifurcata</taxon>
        <taxon>Unidentata</taxon>
        <taxon>Episquamata</taxon>
        <taxon>Toxicofera</taxon>
        <taxon>Iguania</taxon>
        <taxon>Phrynosomatidae</taxon>
        <taxon>Phrynosomatinae</taxon>
        <taxon>Phrynosoma</taxon>
    </lineage>
</organism>